<name>A0A1T2YPN5_PSEFL</name>
<proteinExistence type="predicted"/>
<accession>A0A1T2YPN5</accession>
<organism evidence="1 2">
    <name type="scientific">Pseudomonas fluorescens</name>
    <dbReference type="NCBI Taxonomy" id="294"/>
    <lineage>
        <taxon>Bacteria</taxon>
        <taxon>Pseudomonadati</taxon>
        <taxon>Pseudomonadota</taxon>
        <taxon>Gammaproteobacteria</taxon>
        <taxon>Pseudomonadales</taxon>
        <taxon>Pseudomonadaceae</taxon>
        <taxon>Pseudomonas</taxon>
    </lineage>
</organism>
<comment type="caution">
    <text evidence="1">The sequence shown here is derived from an EMBL/GenBank/DDBJ whole genome shotgun (WGS) entry which is preliminary data.</text>
</comment>
<dbReference type="RefSeq" id="WP_176159754.1">
    <property type="nucleotide sequence ID" value="NZ_MSDF01000017.1"/>
</dbReference>
<dbReference type="AlphaFoldDB" id="A0A1T2YPN5"/>
<reference evidence="1 2" key="1">
    <citation type="submission" date="2016-12" db="EMBL/GenBank/DDBJ databases">
        <title>Draft genome sequences of seven strains of Pseudomonas fluorescens that produce 4-formylaminooxyvinylglycine.</title>
        <authorList>
            <person name="Okrent R.A."/>
            <person name="Manning V.A."/>
            <person name="Trippe K.M."/>
        </authorList>
    </citation>
    <scope>NUCLEOTIDE SEQUENCE [LARGE SCALE GENOMIC DNA]</scope>
    <source>
        <strain evidence="1 2">P5A</strain>
    </source>
</reference>
<evidence type="ECO:0000313" key="2">
    <source>
        <dbReference type="Proteomes" id="UP000190965"/>
    </source>
</evidence>
<gene>
    <name evidence="1" type="ORF">BFW87_15190</name>
</gene>
<sequence>MSTLGLPGSDVSRQAFLDSLVSGEAAHQQLCPGIQLCMANAGARQGLCVQIAREALRPGQLQRLLERRFEQAVAFDGCFAYLDNQGALVIWHPLPTQRSALEQTLSRMLSLADLEAFDERLLR</sequence>
<protein>
    <submittedName>
        <fullName evidence="1">Transcriptional regulator</fullName>
    </submittedName>
</protein>
<dbReference type="EMBL" id="MSDF01000017">
    <property type="protein sequence ID" value="OPA94131.1"/>
    <property type="molecule type" value="Genomic_DNA"/>
</dbReference>
<evidence type="ECO:0000313" key="1">
    <source>
        <dbReference type="EMBL" id="OPA94131.1"/>
    </source>
</evidence>
<dbReference type="Proteomes" id="UP000190965">
    <property type="component" value="Unassembled WGS sequence"/>
</dbReference>